<feature type="transmembrane region" description="Helical" evidence="7">
    <location>
        <begin position="375"/>
        <end position="394"/>
    </location>
</feature>
<keyword evidence="10" id="KW-1185">Reference proteome</keyword>
<evidence type="ECO:0000256" key="7">
    <source>
        <dbReference type="SAM" id="Phobius"/>
    </source>
</evidence>
<name>A0ABQ6V8B8_9MICO</name>
<evidence type="ECO:0000256" key="4">
    <source>
        <dbReference type="ARBA" id="ARBA00022692"/>
    </source>
</evidence>
<dbReference type="InterPro" id="IPR011701">
    <property type="entry name" value="MFS"/>
</dbReference>
<evidence type="ECO:0000256" key="6">
    <source>
        <dbReference type="ARBA" id="ARBA00023136"/>
    </source>
</evidence>
<feature type="transmembrane region" description="Helical" evidence="7">
    <location>
        <begin position="108"/>
        <end position="130"/>
    </location>
</feature>
<evidence type="ECO:0000256" key="2">
    <source>
        <dbReference type="ARBA" id="ARBA00022448"/>
    </source>
</evidence>
<dbReference type="GeneID" id="77475026"/>
<feature type="transmembrane region" description="Helical" evidence="7">
    <location>
        <begin position="83"/>
        <end position="102"/>
    </location>
</feature>
<comment type="caution">
    <text evidence="9">The sequence shown here is derived from an EMBL/GenBank/DDBJ whole genome shotgun (WGS) entry which is preliminary data.</text>
</comment>
<gene>
    <name evidence="9" type="ORF">F6A08_01130</name>
</gene>
<dbReference type="InterPro" id="IPR050171">
    <property type="entry name" value="MFS_Transporters"/>
</dbReference>
<dbReference type="EMBL" id="WAAO01000001">
    <property type="protein sequence ID" value="KAB1866463.1"/>
    <property type="molecule type" value="Genomic_DNA"/>
</dbReference>
<feature type="transmembrane region" description="Helical" evidence="7">
    <location>
        <begin position="255"/>
        <end position="277"/>
    </location>
</feature>
<feature type="transmembrane region" description="Helical" evidence="7">
    <location>
        <begin position="312"/>
        <end position="334"/>
    </location>
</feature>
<evidence type="ECO:0000313" key="9">
    <source>
        <dbReference type="EMBL" id="KAB1866463.1"/>
    </source>
</evidence>
<dbReference type="RefSeq" id="WP_124894440.1">
    <property type="nucleotide sequence ID" value="NZ_CBDRDJ010000002.1"/>
</dbReference>
<feature type="transmembrane region" description="Helical" evidence="7">
    <location>
        <begin position="286"/>
        <end position="306"/>
    </location>
</feature>
<feature type="domain" description="Major facilitator superfamily (MFS) profile" evidence="8">
    <location>
        <begin position="17"/>
        <end position="401"/>
    </location>
</feature>
<evidence type="ECO:0000256" key="3">
    <source>
        <dbReference type="ARBA" id="ARBA00022475"/>
    </source>
</evidence>
<dbReference type="SUPFAM" id="SSF103473">
    <property type="entry name" value="MFS general substrate transporter"/>
    <property type="match status" value="1"/>
</dbReference>
<evidence type="ECO:0000256" key="1">
    <source>
        <dbReference type="ARBA" id="ARBA00004651"/>
    </source>
</evidence>
<feature type="transmembrane region" description="Helical" evidence="7">
    <location>
        <begin position="221"/>
        <end position="243"/>
    </location>
</feature>
<dbReference type="PROSITE" id="PS50850">
    <property type="entry name" value="MFS"/>
    <property type="match status" value="1"/>
</dbReference>
<evidence type="ECO:0000259" key="8">
    <source>
        <dbReference type="PROSITE" id="PS50850"/>
    </source>
</evidence>
<keyword evidence="2" id="KW-0813">Transport</keyword>
<feature type="transmembrane region" description="Helical" evidence="7">
    <location>
        <begin position="48"/>
        <end position="71"/>
    </location>
</feature>
<dbReference type="PANTHER" id="PTHR23517:SF13">
    <property type="entry name" value="MAJOR FACILITATOR SUPERFAMILY MFS_1"/>
    <property type="match status" value="1"/>
</dbReference>
<dbReference type="Pfam" id="PF07690">
    <property type="entry name" value="MFS_1"/>
    <property type="match status" value="1"/>
</dbReference>
<dbReference type="PANTHER" id="PTHR23517">
    <property type="entry name" value="RESISTANCE PROTEIN MDTM, PUTATIVE-RELATED-RELATED"/>
    <property type="match status" value="1"/>
</dbReference>
<dbReference type="InterPro" id="IPR020846">
    <property type="entry name" value="MFS_dom"/>
</dbReference>
<dbReference type="Proteomes" id="UP000478836">
    <property type="component" value="Unassembled WGS sequence"/>
</dbReference>
<evidence type="ECO:0000256" key="5">
    <source>
        <dbReference type="ARBA" id="ARBA00022989"/>
    </source>
</evidence>
<keyword evidence="5 7" id="KW-1133">Transmembrane helix</keyword>
<accession>A0ABQ6V8B8</accession>
<reference evidence="10" key="1">
    <citation type="submission" date="2019-09" db="EMBL/GenBank/DDBJ databases">
        <title>Whole genome sequencing of Microbacterium maritypicum.</title>
        <authorList>
            <person name="Lenchi N."/>
        </authorList>
    </citation>
    <scope>NUCLEOTIDE SEQUENCE [LARGE SCALE GENOMIC DNA]</scope>
    <source>
        <strain evidence="10">G1</strain>
    </source>
</reference>
<keyword evidence="4 7" id="KW-0812">Transmembrane</keyword>
<feature type="transmembrane region" description="Helical" evidence="7">
    <location>
        <begin position="142"/>
        <end position="168"/>
    </location>
</feature>
<comment type="subcellular location">
    <subcellularLocation>
        <location evidence="1">Cell membrane</location>
        <topology evidence="1">Multi-pass membrane protein</topology>
    </subcellularLocation>
</comment>
<sequence>MTATSELMATRRQRTAPFWVVAIAFLLVMAYSTVPTPLYPLYQELDGFPVSVVTVVFAAYAVGVVASLFLLGHVSDWMGRRRMLVIAILVSAFSAVLFMIFTDVAGLLVARVINGVSIGVLTATATAHLGELRANARPDENAIVAASVAGGANLGGLALGPLIGGLFADYLPDPLHLPHTVFALVLIALAIAVALVPETVTPERRRYRPQKIAVPASARGAFVAAGFAAFAGFALFGLFTSLAPTILVGTFDERGHLTAGMTVFIVFGSAAAAQVLLARVARRTQLLFAALACGSGLVAIAVGALAPSFWLFLVGGLVAGAGVGALFKCALATASEVAEPGRRGETLAAIFLVAYCGLAIPVLAIGAALTVIPQIVVLLVFVAAVAAVTVVAALRMRRIAR</sequence>
<keyword evidence="6 7" id="KW-0472">Membrane</keyword>
<organism evidence="9 10">
    <name type="scientific">Microbacterium algeriense</name>
    <dbReference type="NCBI Taxonomy" id="2615184"/>
    <lineage>
        <taxon>Bacteria</taxon>
        <taxon>Bacillati</taxon>
        <taxon>Actinomycetota</taxon>
        <taxon>Actinomycetes</taxon>
        <taxon>Micrococcales</taxon>
        <taxon>Microbacteriaceae</taxon>
        <taxon>Microbacterium</taxon>
    </lineage>
</organism>
<proteinExistence type="predicted"/>
<protein>
    <submittedName>
        <fullName evidence="9">MFS transporter</fullName>
    </submittedName>
</protein>
<feature type="transmembrane region" description="Helical" evidence="7">
    <location>
        <begin position="346"/>
        <end position="369"/>
    </location>
</feature>
<dbReference type="Gene3D" id="1.20.1250.20">
    <property type="entry name" value="MFS general substrate transporter like domains"/>
    <property type="match status" value="1"/>
</dbReference>
<evidence type="ECO:0000313" key="10">
    <source>
        <dbReference type="Proteomes" id="UP000478836"/>
    </source>
</evidence>
<dbReference type="InterPro" id="IPR036259">
    <property type="entry name" value="MFS_trans_sf"/>
</dbReference>
<keyword evidence="3" id="KW-1003">Cell membrane</keyword>
<feature type="transmembrane region" description="Helical" evidence="7">
    <location>
        <begin position="180"/>
        <end position="200"/>
    </location>
</feature>